<accession>A0ABR5VE53</accession>
<name>A0ABR5VE53_MARGR</name>
<gene>
    <name evidence="1" type="ORF">AY586_15655</name>
</gene>
<organism evidence="1 2">
    <name type="scientific">Marichromatium gracile</name>
    <name type="common">Chromatium gracile</name>
    <dbReference type="NCBI Taxonomy" id="1048"/>
    <lineage>
        <taxon>Bacteria</taxon>
        <taxon>Pseudomonadati</taxon>
        <taxon>Pseudomonadota</taxon>
        <taxon>Gammaproteobacteria</taxon>
        <taxon>Chromatiales</taxon>
        <taxon>Chromatiaceae</taxon>
        <taxon>Marichromatium</taxon>
    </lineage>
</organism>
<reference evidence="1 2" key="1">
    <citation type="submission" date="2016-02" db="EMBL/GenBank/DDBJ databases">
        <title>Genome sequence of Marichromatium gracile YL-28, a purple sulfur bacterium.</title>
        <authorList>
            <person name="Zhao C."/>
            <person name="Hong X."/>
            <person name="Chen S."/>
            <person name="Yang S."/>
        </authorList>
    </citation>
    <scope>NUCLEOTIDE SEQUENCE [LARGE SCALE GENOMIC DNA]</scope>
    <source>
        <strain evidence="1 2">YL28</strain>
    </source>
</reference>
<protein>
    <recommendedName>
        <fullName evidence="3">Lipoprotein</fullName>
    </recommendedName>
</protein>
<keyword evidence="2" id="KW-1185">Reference proteome</keyword>
<sequence length="148" mass="15997">MSIGQRSLILFGATLLAGCSAPGEDVRVTLCKGLVLTQGAASDWQIETRLPAQYRDLEVRLQFTDGAGRQTSAQCFYPYRAVEDDALALADPLSVYGTAPTRLRIDGREFSRQALAEAVSAAMGAQAREWVEGMREGLEQTARELGGD</sequence>
<evidence type="ECO:0008006" key="3">
    <source>
        <dbReference type="Google" id="ProtNLM"/>
    </source>
</evidence>
<evidence type="ECO:0000313" key="1">
    <source>
        <dbReference type="EMBL" id="KXX63896.1"/>
    </source>
</evidence>
<proteinExistence type="predicted"/>
<comment type="caution">
    <text evidence="1">The sequence shown here is derived from an EMBL/GenBank/DDBJ whole genome shotgun (WGS) entry which is preliminary data.</text>
</comment>
<dbReference type="PROSITE" id="PS51257">
    <property type="entry name" value="PROKAR_LIPOPROTEIN"/>
    <property type="match status" value="1"/>
</dbReference>
<dbReference type="RefSeq" id="WP_062276498.1">
    <property type="nucleotide sequence ID" value="NZ_LSYU01000074.1"/>
</dbReference>
<evidence type="ECO:0000313" key="2">
    <source>
        <dbReference type="Proteomes" id="UP000075766"/>
    </source>
</evidence>
<dbReference type="Proteomes" id="UP000075766">
    <property type="component" value="Unassembled WGS sequence"/>
</dbReference>
<dbReference type="EMBL" id="LSYU01000074">
    <property type="protein sequence ID" value="KXX63896.1"/>
    <property type="molecule type" value="Genomic_DNA"/>
</dbReference>